<keyword evidence="1" id="KW-0645">Protease</keyword>
<dbReference type="PANTHER" id="PTHR24276">
    <property type="entry name" value="POLYSERASE-RELATED"/>
    <property type="match status" value="1"/>
</dbReference>
<dbReference type="GO" id="GO:0006508">
    <property type="term" value="P:proteolysis"/>
    <property type="evidence" value="ECO:0007669"/>
    <property type="project" value="UniProtKB-KW"/>
</dbReference>
<dbReference type="InterPro" id="IPR050430">
    <property type="entry name" value="Peptidase_S1"/>
</dbReference>
<keyword evidence="4" id="KW-1015">Disulfide bond</keyword>
<protein>
    <submittedName>
        <fullName evidence="8">CLUMA_CG009265, isoform A</fullName>
    </submittedName>
</protein>
<sequence>MTNNKMLKIAVVLLLFAVAIAFPATNETVKNEPSGRVVGGNNAVNGQFPFVASIRNANNVHTHQGALISNRWVVSVAWIMQGRTAFNTRVAFGSVVRNQGFMFFLRRLIVHPEFNSTTGANDISLLQTIIPVFHGSLVFPASLTNFRLSGGERVTTLGWGNTMLGENTPQANSLQWISLQVTNDQTCRNFFANDPNFPLANGLCGISDANMRGMCAGDEGGPMVIGNTVHGLMRISPWCGQGTNPDIFVPLFDFKDWIASVRGF</sequence>
<accession>A0A1J1I685</accession>
<evidence type="ECO:0000256" key="5">
    <source>
        <dbReference type="ARBA" id="ARBA00024195"/>
    </source>
</evidence>
<dbReference type="InterPro" id="IPR043504">
    <property type="entry name" value="Peptidase_S1_PA_chymotrypsin"/>
</dbReference>
<dbReference type="CDD" id="cd00190">
    <property type="entry name" value="Tryp_SPc"/>
    <property type="match status" value="1"/>
</dbReference>
<keyword evidence="6" id="KW-0732">Signal</keyword>
<dbReference type="GO" id="GO:0004252">
    <property type="term" value="F:serine-type endopeptidase activity"/>
    <property type="evidence" value="ECO:0007669"/>
    <property type="project" value="InterPro"/>
</dbReference>
<dbReference type="Proteomes" id="UP000183832">
    <property type="component" value="Unassembled WGS sequence"/>
</dbReference>
<evidence type="ECO:0000313" key="9">
    <source>
        <dbReference type="Proteomes" id="UP000183832"/>
    </source>
</evidence>
<evidence type="ECO:0000256" key="3">
    <source>
        <dbReference type="ARBA" id="ARBA00022825"/>
    </source>
</evidence>
<dbReference type="PROSITE" id="PS50240">
    <property type="entry name" value="TRYPSIN_DOM"/>
    <property type="match status" value="1"/>
</dbReference>
<dbReference type="InterPro" id="IPR001314">
    <property type="entry name" value="Peptidase_S1A"/>
</dbReference>
<proteinExistence type="inferred from homology"/>
<gene>
    <name evidence="8" type="primary">similar to Serine protease ami</name>
    <name evidence="8" type="ORF">CLUMA_CG009265</name>
</gene>
<dbReference type="InterPro" id="IPR001254">
    <property type="entry name" value="Trypsin_dom"/>
</dbReference>
<evidence type="ECO:0000313" key="8">
    <source>
        <dbReference type="EMBL" id="CRK95813.1"/>
    </source>
</evidence>
<reference evidence="8 9" key="1">
    <citation type="submission" date="2015-04" db="EMBL/GenBank/DDBJ databases">
        <authorList>
            <person name="Syromyatnikov M.Y."/>
            <person name="Popov V.N."/>
        </authorList>
    </citation>
    <scope>NUCLEOTIDE SEQUENCE [LARGE SCALE GENOMIC DNA]</scope>
</reference>
<dbReference type="OrthoDB" id="8440449at2759"/>
<dbReference type="PRINTS" id="PR00722">
    <property type="entry name" value="CHYMOTRYPSIN"/>
</dbReference>
<evidence type="ECO:0000256" key="1">
    <source>
        <dbReference type="ARBA" id="ARBA00022670"/>
    </source>
</evidence>
<organism evidence="8 9">
    <name type="scientific">Clunio marinus</name>
    <dbReference type="NCBI Taxonomy" id="568069"/>
    <lineage>
        <taxon>Eukaryota</taxon>
        <taxon>Metazoa</taxon>
        <taxon>Ecdysozoa</taxon>
        <taxon>Arthropoda</taxon>
        <taxon>Hexapoda</taxon>
        <taxon>Insecta</taxon>
        <taxon>Pterygota</taxon>
        <taxon>Neoptera</taxon>
        <taxon>Endopterygota</taxon>
        <taxon>Diptera</taxon>
        <taxon>Nematocera</taxon>
        <taxon>Chironomoidea</taxon>
        <taxon>Chironomidae</taxon>
        <taxon>Clunio</taxon>
    </lineage>
</organism>
<evidence type="ECO:0000256" key="2">
    <source>
        <dbReference type="ARBA" id="ARBA00022801"/>
    </source>
</evidence>
<dbReference type="AlphaFoldDB" id="A0A1J1I685"/>
<evidence type="ECO:0000256" key="4">
    <source>
        <dbReference type="ARBA" id="ARBA00023157"/>
    </source>
</evidence>
<keyword evidence="2" id="KW-0378">Hydrolase</keyword>
<dbReference type="Gene3D" id="2.40.10.10">
    <property type="entry name" value="Trypsin-like serine proteases"/>
    <property type="match status" value="1"/>
</dbReference>
<dbReference type="SMART" id="SM00020">
    <property type="entry name" value="Tryp_SPc"/>
    <property type="match status" value="1"/>
</dbReference>
<evidence type="ECO:0000256" key="6">
    <source>
        <dbReference type="SAM" id="SignalP"/>
    </source>
</evidence>
<dbReference type="PANTHER" id="PTHR24276:SF91">
    <property type="entry name" value="AT26814P-RELATED"/>
    <property type="match status" value="1"/>
</dbReference>
<evidence type="ECO:0000259" key="7">
    <source>
        <dbReference type="PROSITE" id="PS50240"/>
    </source>
</evidence>
<feature type="domain" description="Peptidase S1" evidence="7">
    <location>
        <begin position="37"/>
        <end position="263"/>
    </location>
</feature>
<dbReference type="InterPro" id="IPR009003">
    <property type="entry name" value="Peptidase_S1_PA"/>
</dbReference>
<dbReference type="SUPFAM" id="SSF50494">
    <property type="entry name" value="Trypsin-like serine proteases"/>
    <property type="match status" value="1"/>
</dbReference>
<feature type="signal peptide" evidence="6">
    <location>
        <begin position="1"/>
        <end position="21"/>
    </location>
</feature>
<comment type="similarity">
    <text evidence="5">Belongs to the peptidase S1 family. CLIP subfamily.</text>
</comment>
<name>A0A1J1I685_9DIPT</name>
<dbReference type="EMBL" id="CVRI01000043">
    <property type="protein sequence ID" value="CRK95813.1"/>
    <property type="molecule type" value="Genomic_DNA"/>
</dbReference>
<keyword evidence="3" id="KW-0720">Serine protease</keyword>
<dbReference type="STRING" id="568069.A0A1J1I685"/>
<dbReference type="Pfam" id="PF00089">
    <property type="entry name" value="Trypsin"/>
    <property type="match status" value="1"/>
</dbReference>
<keyword evidence="9" id="KW-1185">Reference proteome</keyword>
<feature type="chain" id="PRO_5013266819" evidence="6">
    <location>
        <begin position="22"/>
        <end position="264"/>
    </location>
</feature>